<dbReference type="OrthoDB" id="1745093at2759"/>
<gene>
    <name evidence="1" type="ORF">BVRB_7g179940</name>
</gene>
<dbReference type="PANTHER" id="PTHR48445">
    <property type="entry name" value="OS02G0782100 PROTEIN"/>
    <property type="match status" value="1"/>
</dbReference>
<dbReference type="PANTHER" id="PTHR48445:SF1">
    <property type="entry name" value="OS02G0782100 PROTEIN"/>
    <property type="match status" value="1"/>
</dbReference>
<name>A0A0J8B7H1_BETVV</name>
<dbReference type="Proteomes" id="UP000035740">
    <property type="component" value="Unassembled WGS sequence"/>
</dbReference>
<evidence type="ECO:0000313" key="1">
    <source>
        <dbReference type="EMBL" id="KMS96951.1"/>
    </source>
</evidence>
<protein>
    <submittedName>
        <fullName evidence="1">Uncharacterized protein</fullName>
    </submittedName>
</protein>
<proteinExistence type="predicted"/>
<accession>A0A0J8B7H1</accession>
<dbReference type="eggNOG" id="KOG1248">
    <property type="taxonomic scope" value="Eukaryota"/>
</dbReference>
<reference evidence="1 2" key="1">
    <citation type="journal article" date="2014" name="Nature">
        <title>The genome of the recently domesticated crop plant sugar beet (Beta vulgaris).</title>
        <authorList>
            <person name="Dohm J.C."/>
            <person name="Minoche A.E."/>
            <person name="Holtgrawe D."/>
            <person name="Capella-Gutierrez S."/>
            <person name="Zakrzewski F."/>
            <person name="Tafer H."/>
            <person name="Rupp O."/>
            <person name="Sorensen T.R."/>
            <person name="Stracke R."/>
            <person name="Reinhardt R."/>
            <person name="Goesmann A."/>
            <person name="Kraft T."/>
            <person name="Schulz B."/>
            <person name="Stadler P.F."/>
            <person name="Schmidt T."/>
            <person name="Gabaldon T."/>
            <person name="Lehrach H."/>
            <person name="Weisshaar B."/>
            <person name="Himmelbauer H."/>
        </authorList>
    </citation>
    <scope>NUCLEOTIDE SEQUENCE [LARGE SCALE GENOMIC DNA]</scope>
    <source>
        <tissue evidence="1">Taproot</tissue>
    </source>
</reference>
<dbReference type="AlphaFoldDB" id="A0A0J8B7H1"/>
<sequence length="59" mass="6366">MHVQANKKTRNRAYDILVQIGHACGDEERGGKTETLLQFFNLVAGGLAGETPHMISAAV</sequence>
<dbReference type="Gramene" id="KMS96951">
    <property type="protein sequence ID" value="KMS96951"/>
    <property type="gene ID" value="BVRB_7g179940"/>
</dbReference>
<dbReference type="EMBL" id="KQ090348">
    <property type="protein sequence ID" value="KMS96951.1"/>
    <property type="molecule type" value="Genomic_DNA"/>
</dbReference>
<evidence type="ECO:0000313" key="2">
    <source>
        <dbReference type="Proteomes" id="UP000035740"/>
    </source>
</evidence>
<organism evidence="1 2">
    <name type="scientific">Beta vulgaris subsp. vulgaris</name>
    <name type="common">Beet</name>
    <dbReference type="NCBI Taxonomy" id="3555"/>
    <lineage>
        <taxon>Eukaryota</taxon>
        <taxon>Viridiplantae</taxon>
        <taxon>Streptophyta</taxon>
        <taxon>Embryophyta</taxon>
        <taxon>Tracheophyta</taxon>
        <taxon>Spermatophyta</taxon>
        <taxon>Magnoliopsida</taxon>
        <taxon>eudicotyledons</taxon>
        <taxon>Gunneridae</taxon>
        <taxon>Pentapetalae</taxon>
        <taxon>Caryophyllales</taxon>
        <taxon>Chenopodiaceae</taxon>
        <taxon>Betoideae</taxon>
        <taxon>Beta</taxon>
    </lineage>
</organism>
<keyword evidence="2" id="KW-1185">Reference proteome</keyword>